<dbReference type="Pfam" id="PF08064">
    <property type="entry name" value="UME"/>
    <property type="match status" value="1"/>
</dbReference>
<dbReference type="EC" id="2.7.11.1" evidence="4"/>
<comment type="subcellular location">
    <subcellularLocation>
        <location evidence="1">Nucleus</location>
    </subcellularLocation>
</comment>
<evidence type="ECO:0000313" key="26">
    <source>
        <dbReference type="EMBL" id="ETN46988.1"/>
    </source>
</evidence>
<evidence type="ECO:0000256" key="11">
    <source>
        <dbReference type="ARBA" id="ARBA00022840"/>
    </source>
</evidence>
<feature type="domain" description="PI3K/PI4K catalytic" evidence="23">
    <location>
        <begin position="1967"/>
        <end position="2294"/>
    </location>
</feature>
<keyword evidence="11" id="KW-0067">ATP-binding</keyword>
<evidence type="ECO:0000256" key="3">
    <source>
        <dbReference type="ARBA" id="ARBA00011370"/>
    </source>
</evidence>
<evidence type="ECO:0000259" key="24">
    <source>
        <dbReference type="PROSITE" id="PS51189"/>
    </source>
</evidence>
<keyword evidence="7" id="KW-0808">Transferase</keyword>
<dbReference type="GO" id="GO:0005524">
    <property type="term" value="F:ATP binding"/>
    <property type="evidence" value="ECO:0007669"/>
    <property type="project" value="UniProtKB-KW"/>
</dbReference>
<keyword evidence="27" id="KW-1185">Reference proteome</keyword>
<evidence type="ECO:0000256" key="12">
    <source>
        <dbReference type="ARBA" id="ARBA00022853"/>
    </source>
</evidence>
<comment type="catalytic activity">
    <reaction evidence="21">
        <text>L-seryl-[protein] + ATP = O-phospho-L-seryl-[protein] + ADP + H(+)</text>
        <dbReference type="Rhea" id="RHEA:17989"/>
        <dbReference type="Rhea" id="RHEA-COMP:9863"/>
        <dbReference type="Rhea" id="RHEA-COMP:11604"/>
        <dbReference type="ChEBI" id="CHEBI:15378"/>
        <dbReference type="ChEBI" id="CHEBI:29999"/>
        <dbReference type="ChEBI" id="CHEBI:30616"/>
        <dbReference type="ChEBI" id="CHEBI:83421"/>
        <dbReference type="ChEBI" id="CHEBI:456216"/>
        <dbReference type="EC" id="2.7.11.1"/>
    </reaction>
</comment>
<reference evidence="26 27" key="1">
    <citation type="submission" date="2013-03" db="EMBL/GenBank/DDBJ databases">
        <title>The Genome Sequence of Phialophora europaea CBS 101466.</title>
        <authorList>
            <consortium name="The Broad Institute Genomics Platform"/>
            <person name="Cuomo C."/>
            <person name="de Hoog S."/>
            <person name="Gorbushina A."/>
            <person name="Walker B."/>
            <person name="Young S.K."/>
            <person name="Zeng Q."/>
            <person name="Gargeya S."/>
            <person name="Fitzgerald M."/>
            <person name="Haas B."/>
            <person name="Abouelleil A."/>
            <person name="Allen A.W."/>
            <person name="Alvarado L."/>
            <person name="Arachchi H.M."/>
            <person name="Berlin A.M."/>
            <person name="Chapman S.B."/>
            <person name="Gainer-Dewar J."/>
            <person name="Goldberg J."/>
            <person name="Griggs A."/>
            <person name="Gujja S."/>
            <person name="Hansen M."/>
            <person name="Howarth C."/>
            <person name="Imamovic A."/>
            <person name="Ireland A."/>
            <person name="Larimer J."/>
            <person name="McCowan C."/>
            <person name="Murphy C."/>
            <person name="Pearson M."/>
            <person name="Poon T.W."/>
            <person name="Priest M."/>
            <person name="Roberts A."/>
            <person name="Saif S."/>
            <person name="Shea T."/>
            <person name="Sisk P."/>
            <person name="Sykes S."/>
            <person name="Wortman J."/>
            <person name="Nusbaum C."/>
            <person name="Birren B."/>
        </authorList>
    </citation>
    <scope>NUCLEOTIDE SEQUENCE [LARGE SCALE GENOMIC DNA]</scope>
    <source>
        <strain evidence="26 27">CBS 101466</strain>
    </source>
</reference>
<evidence type="ECO:0000256" key="19">
    <source>
        <dbReference type="ARBA" id="ARBA00033001"/>
    </source>
</evidence>
<dbReference type="Gene3D" id="3.30.1010.10">
    <property type="entry name" value="Phosphatidylinositol 3-kinase Catalytic Subunit, Chain A, domain 4"/>
    <property type="match status" value="1"/>
</dbReference>
<dbReference type="InterPro" id="IPR056802">
    <property type="entry name" value="ATR-like_M-HEAT"/>
</dbReference>
<dbReference type="InterPro" id="IPR003151">
    <property type="entry name" value="PIK-rel_kinase_FAT"/>
</dbReference>
<dbReference type="Pfam" id="PF02260">
    <property type="entry name" value="FATC"/>
    <property type="match status" value="1"/>
</dbReference>
<dbReference type="VEuPathDB" id="FungiDB:HMPREF1541_01178"/>
<evidence type="ECO:0000256" key="13">
    <source>
        <dbReference type="ARBA" id="ARBA00023204"/>
    </source>
</evidence>
<evidence type="ECO:0000256" key="5">
    <source>
        <dbReference type="ARBA" id="ARBA00021345"/>
    </source>
</evidence>
<dbReference type="FunCoup" id="W2SG64">
    <property type="interactions" value="1153"/>
</dbReference>
<evidence type="ECO:0000256" key="15">
    <source>
        <dbReference type="ARBA" id="ARBA00023254"/>
    </source>
</evidence>
<evidence type="ECO:0000313" key="27">
    <source>
        <dbReference type="Proteomes" id="UP000030752"/>
    </source>
</evidence>
<dbReference type="GO" id="GO:0005634">
    <property type="term" value="C:nucleus"/>
    <property type="evidence" value="ECO:0007669"/>
    <property type="project" value="UniProtKB-SubCell"/>
</dbReference>
<evidence type="ECO:0000256" key="22">
    <source>
        <dbReference type="SAM" id="MobiDB-lite"/>
    </source>
</evidence>
<dbReference type="Pfam" id="PF23593">
    <property type="entry name" value="HEAT_ATR"/>
    <property type="match status" value="1"/>
</dbReference>
<dbReference type="Gene3D" id="1.10.1070.11">
    <property type="entry name" value="Phosphatidylinositol 3-/4-kinase, catalytic domain"/>
    <property type="match status" value="1"/>
</dbReference>
<keyword evidence="12" id="KW-0156">Chromatin regulator</keyword>
<comment type="similarity">
    <text evidence="2">Belongs to the PI3/PI4-kinase family. ATM subfamily.</text>
</comment>
<evidence type="ECO:0000256" key="7">
    <source>
        <dbReference type="ARBA" id="ARBA00022679"/>
    </source>
</evidence>
<dbReference type="HOGENOM" id="CLU_000178_4_1_1"/>
<keyword evidence="6" id="KW-0723">Serine/threonine-protein kinase</keyword>
<dbReference type="GO" id="GO:0000723">
    <property type="term" value="P:telomere maintenance"/>
    <property type="evidence" value="ECO:0007669"/>
    <property type="project" value="TreeGrafter"/>
</dbReference>
<organism evidence="26 27">
    <name type="scientific">Cyphellophora europaea (strain CBS 101466)</name>
    <name type="common">Phialophora europaea</name>
    <dbReference type="NCBI Taxonomy" id="1220924"/>
    <lineage>
        <taxon>Eukaryota</taxon>
        <taxon>Fungi</taxon>
        <taxon>Dikarya</taxon>
        <taxon>Ascomycota</taxon>
        <taxon>Pezizomycotina</taxon>
        <taxon>Eurotiomycetes</taxon>
        <taxon>Chaetothyriomycetidae</taxon>
        <taxon>Chaetothyriales</taxon>
        <taxon>Cyphellophoraceae</taxon>
        <taxon>Cyphellophora</taxon>
    </lineage>
</organism>
<accession>W2SG64</accession>
<dbReference type="FunFam" id="1.10.1070.11:FF:000031">
    <property type="entry name" value="Phosphatidyl inositol 3-kinase"/>
    <property type="match status" value="1"/>
</dbReference>
<dbReference type="SUPFAM" id="SSF48371">
    <property type="entry name" value="ARM repeat"/>
    <property type="match status" value="1"/>
</dbReference>
<comment type="catalytic activity">
    <reaction evidence="20">
        <text>L-threonyl-[protein] + ATP = O-phospho-L-threonyl-[protein] + ADP + H(+)</text>
        <dbReference type="Rhea" id="RHEA:46608"/>
        <dbReference type="Rhea" id="RHEA-COMP:11060"/>
        <dbReference type="Rhea" id="RHEA-COMP:11605"/>
        <dbReference type="ChEBI" id="CHEBI:15378"/>
        <dbReference type="ChEBI" id="CHEBI:30013"/>
        <dbReference type="ChEBI" id="CHEBI:30616"/>
        <dbReference type="ChEBI" id="CHEBI:61977"/>
        <dbReference type="ChEBI" id="CHEBI:456216"/>
        <dbReference type="EC" id="2.7.11.1"/>
    </reaction>
</comment>
<evidence type="ECO:0000256" key="4">
    <source>
        <dbReference type="ARBA" id="ARBA00012513"/>
    </source>
</evidence>
<dbReference type="eggNOG" id="KOG0890">
    <property type="taxonomic scope" value="Eukaryota"/>
</dbReference>
<dbReference type="PANTHER" id="PTHR11139:SF125">
    <property type="entry name" value="SERINE_THREONINE-PROTEIN KINASE MEC1"/>
    <property type="match status" value="1"/>
</dbReference>
<dbReference type="EMBL" id="KB822711">
    <property type="protein sequence ID" value="ETN46988.1"/>
    <property type="molecule type" value="Genomic_DNA"/>
</dbReference>
<evidence type="ECO:0000259" key="23">
    <source>
        <dbReference type="PROSITE" id="PS50290"/>
    </source>
</evidence>
<name>W2SG64_CYPE1</name>
<evidence type="ECO:0000256" key="16">
    <source>
        <dbReference type="ARBA" id="ARBA00025079"/>
    </source>
</evidence>
<proteinExistence type="inferred from homology"/>
<dbReference type="PROSITE" id="PS51190">
    <property type="entry name" value="FATC"/>
    <property type="match status" value="1"/>
</dbReference>
<keyword evidence="8" id="KW-0547">Nucleotide-binding</keyword>
<dbReference type="SMART" id="SM00146">
    <property type="entry name" value="PI3Kc"/>
    <property type="match status" value="1"/>
</dbReference>
<evidence type="ECO:0000256" key="21">
    <source>
        <dbReference type="ARBA" id="ARBA00048679"/>
    </source>
</evidence>
<dbReference type="OrthoDB" id="381190at2759"/>
<feature type="domain" description="FAT" evidence="24">
    <location>
        <begin position="1288"/>
        <end position="1851"/>
    </location>
</feature>
<evidence type="ECO:0000256" key="20">
    <source>
        <dbReference type="ARBA" id="ARBA00047899"/>
    </source>
</evidence>
<dbReference type="Proteomes" id="UP000030752">
    <property type="component" value="Unassembled WGS sequence"/>
</dbReference>
<evidence type="ECO:0000256" key="17">
    <source>
        <dbReference type="ARBA" id="ARBA00029679"/>
    </source>
</evidence>
<dbReference type="STRING" id="1220924.W2SG64"/>
<evidence type="ECO:0000256" key="10">
    <source>
        <dbReference type="ARBA" id="ARBA00022777"/>
    </source>
</evidence>
<dbReference type="InterPro" id="IPR018936">
    <property type="entry name" value="PI3/4_kinase_CS"/>
</dbReference>
<evidence type="ECO:0000256" key="6">
    <source>
        <dbReference type="ARBA" id="ARBA00022527"/>
    </source>
</evidence>
<evidence type="ECO:0000256" key="8">
    <source>
        <dbReference type="ARBA" id="ARBA00022741"/>
    </source>
</evidence>
<evidence type="ECO:0000256" key="9">
    <source>
        <dbReference type="ARBA" id="ARBA00022763"/>
    </source>
</evidence>
<dbReference type="GO" id="GO:0004674">
    <property type="term" value="F:protein serine/threonine kinase activity"/>
    <property type="evidence" value="ECO:0007669"/>
    <property type="project" value="UniProtKB-KW"/>
</dbReference>
<dbReference type="InParanoid" id="W2SG64"/>
<dbReference type="GO" id="GO:0006281">
    <property type="term" value="P:DNA repair"/>
    <property type="evidence" value="ECO:0007669"/>
    <property type="project" value="UniProtKB-KW"/>
</dbReference>
<dbReference type="InterPro" id="IPR057564">
    <property type="entry name" value="HEAT_ATR"/>
</dbReference>
<dbReference type="GO" id="GO:0000077">
    <property type="term" value="P:DNA damage checkpoint signaling"/>
    <property type="evidence" value="ECO:0007669"/>
    <property type="project" value="TreeGrafter"/>
</dbReference>
<dbReference type="GeneID" id="19968517"/>
<dbReference type="InterPro" id="IPR003152">
    <property type="entry name" value="FATC_dom"/>
</dbReference>
<sequence length="2306" mass="258594">MAAIHGVRRSNGFEPPPSSILATRIASKDAATELNQASFDQLLEESLATDENGQPNLGSDVSINLKVVEVVLKAGIDPVLRDSIDDPFQPNSANARAETRFLACLEVIRVATERAEGVLFMRTSANGKSDDLAEPPLYIVMVPKLLSALGPQASVPRVDAILETISTCIHVGGSSKQGTPNDAVTEFLLGSVFALATTLSQKVTATSSGTFELNDEAFVDRLWKIRPACHGLASRFRFNSRAHVFFSIAKILQTLSKYSLPPPRSLQLRKTIQQVLNTFEDLVEDAADNQDLSELIENVSQLEVREHPDTAYLDDTTDDLSWPDGERARKRPRLSDVQDGEIQQPSIRQQLCRRLTGKLTGNAVGDLVGLHTTAAAAMKRFGEDQQTESIDSMGSIICQMAQDSLTQDRCTACNGDSLIRSTSDVAAEELMRTLLAVIPPIKRNPAARVSSMTALRRILLHTQSLSDSSLRSSTAGEWCLQCLRSSSRDLRIAAIATLQVYVMDIQADISIARDNRVVALEFLQSLWSMGDTALQETTILALTRIAQVVGEEEQNIIILRLVEYLGHNNSYISGLVYEEIQQLAAARQVTTAVLFRPFWRTVGLVIAKNMASRPAIAEQICSLVGMQTNGLMLLIEEYALPNLVLNQELNIITQFAAAHGSSTTAFDICTAPRNLAAILAHLLMQGYQDAEQKIMEMLMAVSDDFASLDLSGWLNHDPIQITCTLLKSAGEASESKSSRTYHALQFLASILLRKPGQHMSSSKRGETLSTFLESHCLAIVTHFTVLLNDIEAKEPKLEKKRSVTALSEIVKLGKARVVKALPQICACLRSSLDDSDLCDTAFASWATVIRSLKEDDIQPLVNQTIAIIVKYWDRFSSVTQNMAYDLIADLLKQHTIMIRDNFETMPSFGDIPVLSKFQAEIGALKRQLDERRTVTAFIERLEDENEIVIEQALRELSPVLRAKQGFLQQSILREKPDAYISGLTRALLASPVKFRSNQEINRLSAHCLASIGCLDSNKIEASVERKPLVIPSNFSSAGETVDFIMYFLEHVLVKTFLSASTTRAQGFLAWAMQELLNLCHEEDTSAPRIRSGPSSAYRRWNDLPEAVRNTLAPFQTSKYRVQDLRTPEGREYPYFKPGMAHEDWLRAIVMDFLHRSPGSNVQLIYSICSRVIQGQDLSIPSFLLPYTVLSLLVSGVDKDVRDIVEEILNVLGQSLAGHDRRTQEDIKSCSQSIFEVLQYLSRYLQSRRKNFSVHASKNDRTALEVAMQVAQEQIKAVEHLIDQIPPDLISQRAIECKSYSRALFHWEQHIRKSGSVQTRDSDLARLQDIYAQIDEPDGIEGISAQMNFVDVEGRVLEHKKAGRWTTAQGWYQMQIVDRPDDIDLQKNLMQCLRESGQHHLLLDRYETMVSTSQLPLTQLKPYAIESAWATYRWDELAKLVSADPSDDFTTCLGKVLLQAYKDDHHAGSELIEELYRTSALELSPNAIMSLANSYESLRKMHTIDDLRLILETTTDSKTENMKILRKRLDILGSNVQDKQYLLSVRRAAMQIRKPVFSDNDIAGAWLTSARLARKAKASSQAFDAVLAAAALGDKSSSIEEAKLIWQDGHHRKAIQTLEGAISSGAFIAHTYVAEDGPVTLTTEQQNNQNELTAKAYLLLGKWLDRAGQTQSEEIKNTFRKSTEHFRKWEKGWYYLGRHYNKLLDSEKLMPPGKESQTFLTGELAKLVIENYLRSLINGGKFVFQTLPKVLTLWFELVAGSDIPTDPRRGNEKFHQHNNAQRKRVIDETHKYIQKYVDRIQAAVLYTILPQVVARICHTNPAVYNILVSIVVKVVRAFPNQALWTLLAVAKSQSKDRASRGLTIISKVVEGQKKSSGSGLTPSELRNMISAGQRFSDEILRVSEYPIEGKISRVSLARDLGFHHKIAPSRLVVPVESCLVPSIPTSYDSAYLKSFRAFDKDPVTISAFLDDALVLSSLQKPRKLSIRGSDGAIYGVLAKPKDDLRKDQRLMEFNTMINRFLKRDVDASKRRLYIRTYAVVPLNEECGLIEWVNNLKTFRDIILKLYKDKSISPNYTEIRNLLDESCSGPPEKCAIFSDRILKTFPPVFHEWFIDSFPDPSAWFAARLRYTRSCAVMSIVGHVLGLGDRHGENILFEEDNGSLMHVDFNCLFDKGLTFEKPEHVPFRLTHNMVDAMGPPGYEGPWRRCSEITLTLLRNNEDALMTILETFLHDPTTDFLERERRRKKAVAGVPNSPVEVLESVRGKVRGFLQGESVPLSVGGYVQEMVHQATDEWRLCRMYIGWCAFF</sequence>
<dbReference type="Pfam" id="PF25385">
    <property type="entry name" value="HEAT_MEC1_N"/>
    <property type="match status" value="1"/>
</dbReference>
<comment type="function">
    <text evidence="16">Serine/threonine protein kinase which activates checkpoint signaling upon genotoxic stresses such as ionizing radiation (IR), ultraviolet light (UV), or DNA replication stalling, thereby acting as a DNA damage sensor. Recognizes the substrate consensus sequence [ST]-Q. Phosphorylates histone H2A to form H2AS128ph (gamma-H2A) at sites of DNA damage, involved in the regulation of DNA damage response mechanism. Required for the control of telomere length and genome stability.</text>
</comment>
<comment type="subunit">
    <text evidence="3">Associates with DNA double-strand breaks.</text>
</comment>
<dbReference type="RefSeq" id="XP_008711700.1">
    <property type="nucleotide sequence ID" value="XM_008713478.1"/>
</dbReference>
<dbReference type="InterPro" id="IPR014009">
    <property type="entry name" value="PIK_FAT"/>
</dbReference>
<keyword evidence="15" id="KW-0469">Meiosis</keyword>
<keyword evidence="14" id="KW-0539">Nucleus</keyword>
<dbReference type="GO" id="GO:0005694">
    <property type="term" value="C:chromosome"/>
    <property type="evidence" value="ECO:0007669"/>
    <property type="project" value="TreeGrafter"/>
</dbReference>
<dbReference type="PROSITE" id="PS50290">
    <property type="entry name" value="PI3_4_KINASE_3"/>
    <property type="match status" value="1"/>
</dbReference>
<feature type="region of interest" description="Disordered" evidence="22">
    <location>
        <begin position="312"/>
        <end position="342"/>
    </location>
</feature>
<dbReference type="Pfam" id="PF02259">
    <property type="entry name" value="FAT"/>
    <property type="match status" value="1"/>
</dbReference>
<evidence type="ECO:0000256" key="2">
    <source>
        <dbReference type="ARBA" id="ARBA00010769"/>
    </source>
</evidence>
<dbReference type="SMART" id="SM01343">
    <property type="entry name" value="FATC"/>
    <property type="match status" value="1"/>
</dbReference>
<dbReference type="InterPro" id="IPR016024">
    <property type="entry name" value="ARM-type_fold"/>
</dbReference>
<evidence type="ECO:0000256" key="1">
    <source>
        <dbReference type="ARBA" id="ARBA00004123"/>
    </source>
</evidence>
<dbReference type="InterPro" id="IPR000403">
    <property type="entry name" value="PI3/4_kinase_cat_dom"/>
</dbReference>
<dbReference type="InterPro" id="IPR012993">
    <property type="entry name" value="UME"/>
</dbReference>
<evidence type="ECO:0000259" key="25">
    <source>
        <dbReference type="PROSITE" id="PS51190"/>
    </source>
</evidence>
<dbReference type="PROSITE" id="PS51189">
    <property type="entry name" value="FAT"/>
    <property type="match status" value="1"/>
</dbReference>
<dbReference type="PANTHER" id="PTHR11139">
    <property type="entry name" value="ATAXIA TELANGIECTASIA MUTATED ATM -RELATED"/>
    <property type="match status" value="1"/>
</dbReference>
<dbReference type="Pfam" id="PF25030">
    <property type="entry name" value="M-HEAT_ATR"/>
    <property type="match status" value="1"/>
</dbReference>
<keyword evidence="10" id="KW-0418">Kinase</keyword>
<dbReference type="InterPro" id="IPR050517">
    <property type="entry name" value="DDR_Repair_Kinase"/>
</dbReference>
<keyword evidence="13" id="KW-0234">DNA repair</keyword>
<feature type="domain" description="FATC" evidence="25">
    <location>
        <begin position="2274"/>
        <end position="2306"/>
    </location>
</feature>
<dbReference type="PROSITE" id="PS00916">
    <property type="entry name" value="PI3_4_KINASE_2"/>
    <property type="match status" value="1"/>
</dbReference>
<dbReference type="SMART" id="SM00802">
    <property type="entry name" value="UME"/>
    <property type="match status" value="1"/>
</dbReference>
<dbReference type="InterPro" id="IPR036940">
    <property type="entry name" value="PI3/4_kinase_cat_sf"/>
</dbReference>
<gene>
    <name evidence="26" type="ORF">HMPREF1541_01178</name>
</gene>
<dbReference type="CDD" id="cd00892">
    <property type="entry name" value="PIKKc_ATR"/>
    <property type="match status" value="1"/>
</dbReference>
<keyword evidence="9" id="KW-0227">DNA damage</keyword>
<evidence type="ECO:0000256" key="14">
    <source>
        <dbReference type="ARBA" id="ARBA00023242"/>
    </source>
</evidence>
<dbReference type="Pfam" id="PF00454">
    <property type="entry name" value="PI3_PI4_kinase"/>
    <property type="match status" value="1"/>
</dbReference>
<protein>
    <recommendedName>
        <fullName evidence="5">Serine/threonine-protein kinase MEC1</fullName>
        <ecNumber evidence="4">2.7.11.1</ecNumber>
    </recommendedName>
    <alternativeName>
        <fullName evidence="19">ATR homolog</fullName>
    </alternativeName>
    <alternativeName>
        <fullName evidence="18">DNA-damage checkpoint kinase MEC1</fullName>
    </alternativeName>
    <alternativeName>
        <fullName evidence="17">Mitosis entry checkpoint protein 1</fullName>
    </alternativeName>
</protein>
<dbReference type="InterPro" id="IPR011009">
    <property type="entry name" value="Kinase-like_dom_sf"/>
</dbReference>
<dbReference type="InterPro" id="IPR058681">
    <property type="entry name" value="HEAT_MEC1_N"/>
</dbReference>
<dbReference type="SUPFAM" id="SSF56112">
    <property type="entry name" value="Protein kinase-like (PK-like)"/>
    <property type="match status" value="1"/>
</dbReference>
<evidence type="ECO:0000256" key="18">
    <source>
        <dbReference type="ARBA" id="ARBA00030459"/>
    </source>
</evidence>